<dbReference type="InterPro" id="IPR029016">
    <property type="entry name" value="GAF-like_dom_sf"/>
</dbReference>
<dbReference type="InterPro" id="IPR036388">
    <property type="entry name" value="WH-like_DNA-bd_sf"/>
</dbReference>
<keyword evidence="8" id="KW-1185">Reference proteome</keyword>
<organism evidence="6 9">
    <name type="scientific">Mycobacterium alsense</name>
    <dbReference type="NCBI Taxonomy" id="324058"/>
    <lineage>
        <taxon>Bacteria</taxon>
        <taxon>Bacillati</taxon>
        <taxon>Actinomycetota</taxon>
        <taxon>Actinomycetes</taxon>
        <taxon>Mycobacteriales</taxon>
        <taxon>Mycobacteriaceae</taxon>
        <taxon>Mycobacterium</taxon>
    </lineage>
</organism>
<dbReference type="EMBL" id="MVHD01000032">
    <property type="protein sequence ID" value="OQZ89483.1"/>
    <property type="molecule type" value="Genomic_DNA"/>
</dbReference>
<dbReference type="PROSITE" id="PS51078">
    <property type="entry name" value="ICLR_ED"/>
    <property type="match status" value="1"/>
</dbReference>
<gene>
    <name evidence="7" type="ORF">BST11_17470</name>
    <name evidence="6" type="ORF">H7K38_16940</name>
</gene>
<evidence type="ECO:0000256" key="2">
    <source>
        <dbReference type="ARBA" id="ARBA00023125"/>
    </source>
</evidence>
<dbReference type="InterPro" id="IPR036390">
    <property type="entry name" value="WH_DNA-bd_sf"/>
</dbReference>
<reference evidence="6" key="2">
    <citation type="submission" date="2020-07" db="EMBL/GenBank/DDBJ databases">
        <authorList>
            <person name="Pettersson B.M.F."/>
            <person name="Behra P.R.K."/>
            <person name="Ramesh M."/>
            <person name="Das S."/>
            <person name="Dasgupta S."/>
            <person name="Kirsebom L.A."/>
        </authorList>
    </citation>
    <scope>NUCLEOTIDE SEQUENCE</scope>
    <source>
        <strain evidence="6">CCUG 55640</strain>
    </source>
</reference>
<dbReference type="GO" id="GO:0045892">
    <property type="term" value="P:negative regulation of DNA-templated transcription"/>
    <property type="evidence" value="ECO:0007669"/>
    <property type="project" value="TreeGrafter"/>
</dbReference>
<dbReference type="GO" id="GO:0003700">
    <property type="term" value="F:DNA-binding transcription factor activity"/>
    <property type="evidence" value="ECO:0007669"/>
    <property type="project" value="TreeGrafter"/>
</dbReference>
<name>A0AA41XS42_9MYCO</name>
<feature type="domain" description="HTH iclR-type" evidence="4">
    <location>
        <begin position="16"/>
        <end position="79"/>
    </location>
</feature>
<reference evidence="6" key="3">
    <citation type="journal article" date="2022" name="BMC Genomics">
        <title>Comparative genome analysis of mycobacteria focusing on tRNA and non-coding RNA.</title>
        <authorList>
            <person name="Behra P.R.K."/>
            <person name="Pettersson B.M.F."/>
            <person name="Ramesh M."/>
            <person name="Das S."/>
            <person name="Dasgupta S."/>
            <person name="Kirsebom L.A."/>
        </authorList>
    </citation>
    <scope>NUCLEOTIDE SEQUENCE</scope>
    <source>
        <strain evidence="6">CCUG 55640</strain>
    </source>
</reference>
<sequence>MTQTLDPVETQRQPTSPPTERVVAIMRLLGSQPARAFSLAEITRELGISRATGHAILTTLVAHRWVVRDDATAAYCCGPAIASLARPASDRMFHGILQELAESTATQVFLARRDANTLVVVDSAGESGSGMRIERGLRLPLVAPFGRDYVAWSSPGARRAWLEGIGRPSAALSRRMTLVLNEIRERGYAVERLTREYVGVYTALRALGGEAEPTAPDTIAARLARAFADLTVIDVLRAELTDDGAHSVATISAPVVDEDGVVSMSVSAAPFADLPAASVERLGERVRGAARRIEAQVAGSTS</sequence>
<dbReference type="PANTHER" id="PTHR30136">
    <property type="entry name" value="HELIX-TURN-HELIX TRANSCRIPTIONAL REGULATOR, ICLR FAMILY"/>
    <property type="match status" value="1"/>
</dbReference>
<dbReference type="SUPFAM" id="SSF46785">
    <property type="entry name" value="Winged helix' DNA-binding domain"/>
    <property type="match status" value="1"/>
</dbReference>
<dbReference type="Gene3D" id="3.30.450.40">
    <property type="match status" value="1"/>
</dbReference>
<keyword evidence="2" id="KW-0238">DNA-binding</keyword>
<dbReference type="EMBL" id="JACKVH010000016">
    <property type="protein sequence ID" value="MCV7380329.1"/>
    <property type="molecule type" value="Genomic_DNA"/>
</dbReference>
<accession>A0AA41XS42</accession>
<dbReference type="SUPFAM" id="SSF55781">
    <property type="entry name" value="GAF domain-like"/>
    <property type="match status" value="1"/>
</dbReference>
<dbReference type="Pfam" id="PF09339">
    <property type="entry name" value="HTH_IclR"/>
    <property type="match status" value="1"/>
</dbReference>
<evidence type="ECO:0000259" key="5">
    <source>
        <dbReference type="PROSITE" id="PS51078"/>
    </source>
</evidence>
<dbReference type="GO" id="GO:0003677">
    <property type="term" value="F:DNA binding"/>
    <property type="evidence" value="ECO:0007669"/>
    <property type="project" value="UniProtKB-KW"/>
</dbReference>
<proteinExistence type="predicted"/>
<keyword evidence="3" id="KW-0804">Transcription</keyword>
<evidence type="ECO:0000313" key="6">
    <source>
        <dbReference type="EMBL" id="MCV7380329.1"/>
    </source>
</evidence>
<dbReference type="Proteomes" id="UP001141650">
    <property type="component" value="Unassembled WGS sequence"/>
</dbReference>
<comment type="caution">
    <text evidence="6">The sequence shown here is derived from an EMBL/GenBank/DDBJ whole genome shotgun (WGS) entry which is preliminary data.</text>
</comment>
<evidence type="ECO:0000313" key="7">
    <source>
        <dbReference type="EMBL" id="OQZ89483.1"/>
    </source>
</evidence>
<dbReference type="PROSITE" id="PS51077">
    <property type="entry name" value="HTH_ICLR"/>
    <property type="match status" value="1"/>
</dbReference>
<reference evidence="7 8" key="1">
    <citation type="submission" date="2017-02" db="EMBL/GenBank/DDBJ databases">
        <title>The new phylogeny of genus Mycobacterium.</title>
        <authorList>
            <person name="Tortoli E."/>
            <person name="Trovato A."/>
            <person name="Cirillo D.M."/>
        </authorList>
    </citation>
    <scope>NUCLEOTIDE SEQUENCE [LARGE SCALE GENOMIC DNA]</scope>
    <source>
        <strain evidence="7 8">DSM 45230</strain>
    </source>
</reference>
<dbReference type="RefSeq" id="WP_083139168.1">
    <property type="nucleotide sequence ID" value="NZ_JACKVH010000016.1"/>
</dbReference>
<evidence type="ECO:0000256" key="1">
    <source>
        <dbReference type="ARBA" id="ARBA00023015"/>
    </source>
</evidence>
<protein>
    <submittedName>
        <fullName evidence="6">Helix-turn-helix domain-containing protein</fullName>
    </submittedName>
    <submittedName>
        <fullName evidence="7">IclR family transcriptional regulator</fullName>
    </submittedName>
</protein>
<dbReference type="Proteomes" id="UP000192319">
    <property type="component" value="Unassembled WGS sequence"/>
</dbReference>
<feature type="domain" description="IclR-ED" evidence="5">
    <location>
        <begin position="75"/>
        <end position="299"/>
    </location>
</feature>
<evidence type="ECO:0000259" key="4">
    <source>
        <dbReference type="PROSITE" id="PS51077"/>
    </source>
</evidence>
<dbReference type="PANTHER" id="PTHR30136:SF24">
    <property type="entry name" value="HTH-TYPE TRANSCRIPTIONAL REPRESSOR ALLR"/>
    <property type="match status" value="1"/>
</dbReference>
<evidence type="ECO:0000313" key="8">
    <source>
        <dbReference type="Proteomes" id="UP000192319"/>
    </source>
</evidence>
<dbReference type="InterPro" id="IPR050707">
    <property type="entry name" value="HTH_MetabolicPath_Reg"/>
</dbReference>
<evidence type="ECO:0000313" key="9">
    <source>
        <dbReference type="Proteomes" id="UP001141650"/>
    </source>
</evidence>
<dbReference type="InterPro" id="IPR005471">
    <property type="entry name" value="Tscrpt_reg_IclR_N"/>
</dbReference>
<evidence type="ECO:0000256" key="3">
    <source>
        <dbReference type="ARBA" id="ARBA00023163"/>
    </source>
</evidence>
<dbReference type="SMART" id="SM00346">
    <property type="entry name" value="HTH_ICLR"/>
    <property type="match status" value="1"/>
</dbReference>
<dbReference type="AlphaFoldDB" id="A0AA41XS42"/>
<dbReference type="InterPro" id="IPR014757">
    <property type="entry name" value="Tscrpt_reg_IclR_C"/>
</dbReference>
<keyword evidence="1" id="KW-0805">Transcription regulation</keyword>
<dbReference type="Gene3D" id="1.10.10.10">
    <property type="entry name" value="Winged helix-like DNA-binding domain superfamily/Winged helix DNA-binding domain"/>
    <property type="match status" value="1"/>
</dbReference>